<evidence type="ECO:0000313" key="3">
    <source>
        <dbReference type="EMBL" id="GBN85797.1"/>
    </source>
</evidence>
<accession>A0A4Y2SCK8</accession>
<proteinExistence type="predicted"/>
<sequence length="100" mass="10694">MTAGTGRILRLSPFSPKPYRGATLKKKARLAGPIHGGSSVESGLEPGTLWPQSRDLTTRPPRPPGLFLDGPLNFESRSDDKGDIWALDDIPVGGRLATCV</sequence>
<keyword evidence="4" id="KW-1185">Reference proteome</keyword>
<evidence type="ECO:0000256" key="1">
    <source>
        <dbReference type="SAM" id="MobiDB-lite"/>
    </source>
</evidence>
<name>A0A4Y2SCK8_ARAVE</name>
<dbReference type="EMBL" id="BGPR01020952">
    <property type="protein sequence ID" value="GBN85792.1"/>
    <property type="molecule type" value="Genomic_DNA"/>
</dbReference>
<reference evidence="3 4" key="1">
    <citation type="journal article" date="2019" name="Sci. Rep.">
        <title>Orb-weaving spider Araneus ventricosus genome elucidates the spidroin gene catalogue.</title>
        <authorList>
            <person name="Kono N."/>
            <person name="Nakamura H."/>
            <person name="Ohtoshi R."/>
            <person name="Moran D.A.P."/>
            <person name="Shinohara A."/>
            <person name="Yoshida Y."/>
            <person name="Fujiwara M."/>
            <person name="Mori M."/>
            <person name="Tomita M."/>
            <person name="Arakawa K."/>
        </authorList>
    </citation>
    <scope>NUCLEOTIDE SEQUENCE [LARGE SCALE GENOMIC DNA]</scope>
</reference>
<dbReference type="AlphaFoldDB" id="A0A4Y2SCK8"/>
<feature type="region of interest" description="Disordered" evidence="1">
    <location>
        <begin position="30"/>
        <end position="68"/>
    </location>
</feature>
<gene>
    <name evidence="2" type="ORF">AVEN_57341_1</name>
    <name evidence="3" type="ORF">AVEN_95172_1</name>
</gene>
<dbReference type="Proteomes" id="UP000499080">
    <property type="component" value="Unassembled WGS sequence"/>
</dbReference>
<protein>
    <submittedName>
        <fullName evidence="3">Uncharacterized protein</fullName>
    </submittedName>
</protein>
<evidence type="ECO:0000313" key="4">
    <source>
        <dbReference type="Proteomes" id="UP000499080"/>
    </source>
</evidence>
<dbReference type="EMBL" id="BGPR01020959">
    <property type="protein sequence ID" value="GBN85797.1"/>
    <property type="molecule type" value="Genomic_DNA"/>
</dbReference>
<organism evidence="3 4">
    <name type="scientific">Araneus ventricosus</name>
    <name type="common">Orbweaver spider</name>
    <name type="synonym">Epeira ventricosa</name>
    <dbReference type="NCBI Taxonomy" id="182803"/>
    <lineage>
        <taxon>Eukaryota</taxon>
        <taxon>Metazoa</taxon>
        <taxon>Ecdysozoa</taxon>
        <taxon>Arthropoda</taxon>
        <taxon>Chelicerata</taxon>
        <taxon>Arachnida</taxon>
        <taxon>Araneae</taxon>
        <taxon>Araneomorphae</taxon>
        <taxon>Entelegynae</taxon>
        <taxon>Araneoidea</taxon>
        <taxon>Araneidae</taxon>
        <taxon>Araneus</taxon>
    </lineage>
</organism>
<comment type="caution">
    <text evidence="3">The sequence shown here is derived from an EMBL/GenBank/DDBJ whole genome shotgun (WGS) entry which is preliminary data.</text>
</comment>
<evidence type="ECO:0000313" key="2">
    <source>
        <dbReference type="EMBL" id="GBN85792.1"/>
    </source>
</evidence>